<evidence type="ECO:0000313" key="3">
    <source>
        <dbReference type="Proteomes" id="UP000681720"/>
    </source>
</evidence>
<evidence type="ECO:0000313" key="2">
    <source>
        <dbReference type="EMBL" id="CAF5015978.1"/>
    </source>
</evidence>
<reference evidence="2" key="1">
    <citation type="submission" date="2021-02" db="EMBL/GenBank/DDBJ databases">
        <authorList>
            <person name="Nowell W R."/>
        </authorList>
    </citation>
    <scope>NUCLEOTIDE SEQUENCE</scope>
</reference>
<feature type="non-terminal residue" evidence="2">
    <location>
        <position position="1"/>
    </location>
</feature>
<feature type="region of interest" description="Disordered" evidence="1">
    <location>
        <begin position="1"/>
        <end position="26"/>
    </location>
</feature>
<name>A0A8S3DN71_9BILA</name>
<dbReference type="Proteomes" id="UP000681720">
    <property type="component" value="Unassembled WGS sequence"/>
</dbReference>
<proteinExistence type="predicted"/>
<dbReference type="AlphaFoldDB" id="A0A8S3DN71"/>
<comment type="caution">
    <text evidence="2">The sequence shown here is derived from an EMBL/GenBank/DDBJ whole genome shotgun (WGS) entry which is preliminary data.</text>
</comment>
<sequence length="26" mass="2965">DDDERTTTSPHVKHIHGDRASSRAYL</sequence>
<protein>
    <submittedName>
        <fullName evidence="2">Uncharacterized protein</fullName>
    </submittedName>
</protein>
<evidence type="ECO:0000256" key="1">
    <source>
        <dbReference type="SAM" id="MobiDB-lite"/>
    </source>
</evidence>
<accession>A0A8S3DN71</accession>
<gene>
    <name evidence="2" type="ORF">GIL414_LOCUS58136</name>
</gene>
<dbReference type="EMBL" id="CAJOBJ010213139">
    <property type="protein sequence ID" value="CAF5015978.1"/>
    <property type="molecule type" value="Genomic_DNA"/>
</dbReference>
<organism evidence="2 3">
    <name type="scientific">Rotaria magnacalcarata</name>
    <dbReference type="NCBI Taxonomy" id="392030"/>
    <lineage>
        <taxon>Eukaryota</taxon>
        <taxon>Metazoa</taxon>
        <taxon>Spiralia</taxon>
        <taxon>Gnathifera</taxon>
        <taxon>Rotifera</taxon>
        <taxon>Eurotatoria</taxon>
        <taxon>Bdelloidea</taxon>
        <taxon>Philodinida</taxon>
        <taxon>Philodinidae</taxon>
        <taxon>Rotaria</taxon>
    </lineage>
</organism>
<feature type="compositionally biased region" description="Basic and acidic residues" evidence="1">
    <location>
        <begin position="15"/>
        <end position="26"/>
    </location>
</feature>